<dbReference type="HOGENOM" id="CLU_3097038_0_0_0"/>
<evidence type="ECO:0000256" key="1">
    <source>
        <dbReference type="SAM" id="MobiDB-lite"/>
    </source>
</evidence>
<dbReference type="KEGG" id="cpn:CPn_0006"/>
<organism evidence="2 3">
    <name type="scientific">Chlamydia pneumoniae</name>
    <name type="common">Chlamydophila pneumoniae</name>
    <dbReference type="NCBI Taxonomy" id="83558"/>
    <lineage>
        <taxon>Bacteria</taxon>
        <taxon>Pseudomonadati</taxon>
        <taxon>Chlamydiota</taxon>
        <taxon>Chlamydiia</taxon>
        <taxon>Chlamydiales</taxon>
        <taxon>Chlamydiaceae</taxon>
        <taxon>Chlamydia/Chlamydophila group</taxon>
        <taxon>Chlamydia</taxon>
    </lineage>
</organism>
<protein>
    <submittedName>
        <fullName evidence="2">Uncharacterized protein</fullName>
    </submittedName>
</protein>
<name>A0A0H2UL07_CHLPN</name>
<feature type="compositionally biased region" description="Basic and acidic residues" evidence="1">
    <location>
        <begin position="31"/>
        <end position="51"/>
    </location>
</feature>
<evidence type="ECO:0000313" key="2">
    <source>
        <dbReference type="EMBL" id="AAD18164.1"/>
    </source>
</evidence>
<feature type="region of interest" description="Disordered" evidence="1">
    <location>
        <begin position="23"/>
        <end position="51"/>
    </location>
</feature>
<evidence type="ECO:0000313" key="3">
    <source>
        <dbReference type="Proteomes" id="UP000000801"/>
    </source>
</evidence>
<gene>
    <name evidence="2" type="ordered locus">CPn_0006</name>
</gene>
<sequence length="51" mass="5804">MQEPLRSALLERLSEWLVLLGVPSPETTRSTPEKDANQLPKDSRNRTLESL</sequence>
<dbReference type="Proteomes" id="UP000000801">
    <property type="component" value="Chromosome"/>
</dbReference>
<dbReference type="SMR" id="A0A0H2UL07"/>
<dbReference type="EMBL" id="AE001363">
    <property type="protein sequence ID" value="AAD18164.1"/>
    <property type="molecule type" value="Genomic_DNA"/>
</dbReference>
<accession>A0A0H2UL07</accession>
<reference evidence="2 3" key="1">
    <citation type="journal article" date="1999" name="Nat. Genet.">
        <title>Comparative genomes of Chlamydia pneumoniae and C. trachomatis.</title>
        <authorList>
            <person name="Kalman S."/>
            <person name="Mitchell W."/>
            <person name="Marathe R."/>
            <person name="Lammel C."/>
            <person name="Fan J."/>
            <person name="Hyman R.W."/>
            <person name="Olinger L."/>
            <person name="Grimwood J."/>
            <person name="Davis R.W."/>
            <person name="Stephens R.S."/>
        </authorList>
    </citation>
    <scope>NUCLEOTIDE SEQUENCE [LARGE SCALE GENOMIC DNA]</scope>
    <source>
        <strain evidence="2 3">CWL029</strain>
    </source>
</reference>
<dbReference type="AlphaFoldDB" id="A0A0H2UL07"/>
<proteinExistence type="predicted"/>